<keyword evidence="2" id="KW-0378">Hydrolase</keyword>
<evidence type="ECO:0000256" key="3">
    <source>
        <dbReference type="ARBA" id="ARBA00023136"/>
    </source>
</evidence>
<dbReference type="SUPFAM" id="SSF56601">
    <property type="entry name" value="beta-lactamase/transpeptidase-like"/>
    <property type="match status" value="1"/>
</dbReference>
<dbReference type="SUPFAM" id="SSF56519">
    <property type="entry name" value="Penicillin binding protein dimerisation domain"/>
    <property type="match status" value="1"/>
</dbReference>
<protein>
    <submittedName>
        <fullName evidence="8">Penicillin-binding protein 2</fullName>
    </submittedName>
</protein>
<dbReference type="Gene3D" id="1.10.150.770">
    <property type="match status" value="1"/>
</dbReference>
<proteinExistence type="predicted"/>
<evidence type="ECO:0000259" key="6">
    <source>
        <dbReference type="Pfam" id="PF00905"/>
    </source>
</evidence>
<dbReference type="AlphaFoldDB" id="A0A7Y0HE63"/>
<keyword evidence="5" id="KW-1133">Transmembrane helix</keyword>
<dbReference type="InterPro" id="IPR001460">
    <property type="entry name" value="PCN-bd_Tpept"/>
</dbReference>
<feature type="transmembrane region" description="Helical" evidence="5">
    <location>
        <begin position="53"/>
        <end position="72"/>
    </location>
</feature>
<feature type="domain" description="Penicillin-binding protein transpeptidase" evidence="6">
    <location>
        <begin position="257"/>
        <end position="555"/>
    </location>
</feature>
<gene>
    <name evidence="8" type="ORF">HH303_08545</name>
</gene>
<evidence type="ECO:0000313" key="9">
    <source>
        <dbReference type="Proteomes" id="UP000539372"/>
    </source>
</evidence>
<dbReference type="Pfam" id="PF00905">
    <property type="entry name" value="Transpeptidase"/>
    <property type="match status" value="1"/>
</dbReference>
<evidence type="ECO:0000256" key="2">
    <source>
        <dbReference type="ARBA" id="ARBA00022645"/>
    </source>
</evidence>
<reference evidence="8 9" key="1">
    <citation type="submission" date="2020-04" db="EMBL/GenBank/DDBJ databases">
        <title>Rhodospirillaceae bacterium KN72 isolated from deep sea.</title>
        <authorList>
            <person name="Zhang D.-C."/>
        </authorList>
    </citation>
    <scope>NUCLEOTIDE SEQUENCE [LARGE SCALE GENOMIC DNA]</scope>
    <source>
        <strain evidence="8 9">KN72</strain>
    </source>
</reference>
<feature type="compositionally biased region" description="Basic residues" evidence="4">
    <location>
        <begin position="1"/>
        <end position="11"/>
    </location>
</feature>
<dbReference type="PANTHER" id="PTHR30627">
    <property type="entry name" value="PEPTIDOGLYCAN D,D-TRANSPEPTIDASE"/>
    <property type="match status" value="1"/>
</dbReference>
<dbReference type="GO" id="GO:0071555">
    <property type="term" value="P:cell wall organization"/>
    <property type="evidence" value="ECO:0007669"/>
    <property type="project" value="TreeGrafter"/>
</dbReference>
<dbReference type="EMBL" id="JABBNT010000002">
    <property type="protein sequence ID" value="NMM44526.1"/>
    <property type="molecule type" value="Genomic_DNA"/>
</dbReference>
<keyword evidence="2" id="KW-0121">Carboxypeptidase</keyword>
<dbReference type="GO" id="GO:0005886">
    <property type="term" value="C:plasma membrane"/>
    <property type="evidence" value="ECO:0007669"/>
    <property type="project" value="TreeGrafter"/>
</dbReference>
<keyword evidence="3 5" id="KW-0472">Membrane</keyword>
<dbReference type="InterPro" id="IPR036138">
    <property type="entry name" value="PBP_dimer_sf"/>
</dbReference>
<comment type="caution">
    <text evidence="8">The sequence shown here is derived from an EMBL/GenBank/DDBJ whole genome shotgun (WGS) entry which is preliminary data.</text>
</comment>
<feature type="region of interest" description="Disordered" evidence="4">
    <location>
        <begin position="1"/>
        <end position="32"/>
    </location>
</feature>
<dbReference type="GO" id="GO:0004180">
    <property type="term" value="F:carboxypeptidase activity"/>
    <property type="evidence" value="ECO:0007669"/>
    <property type="project" value="UniProtKB-KW"/>
</dbReference>
<keyword evidence="5" id="KW-0812">Transmembrane</keyword>
<accession>A0A7Y0HE63</accession>
<dbReference type="Pfam" id="PF03717">
    <property type="entry name" value="PBP_dimer"/>
    <property type="match status" value="1"/>
</dbReference>
<keyword evidence="9" id="KW-1185">Reference proteome</keyword>
<name>A0A7Y0HE63_9PROT</name>
<evidence type="ECO:0000256" key="1">
    <source>
        <dbReference type="ARBA" id="ARBA00004370"/>
    </source>
</evidence>
<evidence type="ECO:0000256" key="5">
    <source>
        <dbReference type="SAM" id="Phobius"/>
    </source>
</evidence>
<dbReference type="Gene3D" id="3.30.450.330">
    <property type="match status" value="1"/>
</dbReference>
<comment type="subcellular location">
    <subcellularLocation>
        <location evidence="1">Membrane</location>
    </subcellularLocation>
</comment>
<dbReference type="PANTHER" id="PTHR30627:SF1">
    <property type="entry name" value="PEPTIDOGLYCAN D,D-TRANSPEPTIDASE FTSI"/>
    <property type="match status" value="1"/>
</dbReference>
<evidence type="ECO:0000313" key="8">
    <source>
        <dbReference type="EMBL" id="NMM44526.1"/>
    </source>
</evidence>
<feature type="domain" description="Penicillin-binding protein dimerisation" evidence="7">
    <location>
        <begin position="98"/>
        <end position="226"/>
    </location>
</feature>
<dbReference type="Proteomes" id="UP000539372">
    <property type="component" value="Unassembled WGS sequence"/>
</dbReference>
<dbReference type="Gene3D" id="3.40.710.10">
    <property type="entry name" value="DD-peptidase/beta-lactamase superfamily"/>
    <property type="match status" value="1"/>
</dbReference>
<sequence length="595" mass="64379">MIGPFRRTRRPKPPELYSPRSKPGGDRRPVLNCAPTRTDGTFRRAIETGRSRLLITGAVMSFAFVAVGLRLVDLAAFASPTATSAPMHAETAYRMHTDRATITDRNGVIVATSLTTTSLAARPDRMLDPVDAARKLAQVFPELDPAELTAKLTSGSPFVYIHRKVTPKMEQAVMELGIPGLEFERDETRVYPHGPLMAHVLGFTDVDGRGLAGIEQGMESVLKGSDDPLRLSIDVRFQHAAHQELKKAIDTYSAIGGAALVTDVRTGEILAMVSMPDFDPNHPADSPAVNRFNRATFGTYELGSTFKIFNTAMALDSGVTTLADGYDASEPIRISRFTINDYHAKNRFLTVPEIFIYSSNIGSAKMALDVGPPAQKAFMERLGMLQPIALEIPETGRPQYPDVWAPIYTMTISYGHGLSVTPLHLAEGVGAMLNGGMLMPATLLARDNVPTGRRVVSEQVSYDMRRLMRLNAVYGSGKAAQVNGLMVGGKTGTAEKPGGSKGYNRRSLISSFVAAFPMTDPRYVVYVVLDEPQGTKETYGYATGGWVAAPAAGAIVERIAGIAGIAPIEENAPEIQHAFAIDLPEETKKLASLRQ</sequence>
<evidence type="ECO:0000256" key="4">
    <source>
        <dbReference type="SAM" id="MobiDB-lite"/>
    </source>
</evidence>
<dbReference type="RefSeq" id="WP_169624806.1">
    <property type="nucleotide sequence ID" value="NZ_JABBNT010000002.1"/>
</dbReference>
<dbReference type="InterPro" id="IPR050515">
    <property type="entry name" value="Beta-lactam/transpept"/>
</dbReference>
<dbReference type="InterPro" id="IPR005311">
    <property type="entry name" value="PBP_dimer"/>
</dbReference>
<dbReference type="Gene3D" id="3.90.1310.10">
    <property type="entry name" value="Penicillin-binding protein 2a (Domain 2)"/>
    <property type="match status" value="1"/>
</dbReference>
<keyword evidence="2" id="KW-0645">Protease</keyword>
<dbReference type="GO" id="GO:0008658">
    <property type="term" value="F:penicillin binding"/>
    <property type="evidence" value="ECO:0007669"/>
    <property type="project" value="InterPro"/>
</dbReference>
<organism evidence="8 9">
    <name type="scientific">Pacificispira spongiicola</name>
    <dbReference type="NCBI Taxonomy" id="2729598"/>
    <lineage>
        <taxon>Bacteria</taxon>
        <taxon>Pseudomonadati</taxon>
        <taxon>Pseudomonadota</taxon>
        <taxon>Alphaproteobacteria</taxon>
        <taxon>Rhodospirillales</taxon>
        <taxon>Rhodospirillaceae</taxon>
        <taxon>Pacificispira</taxon>
    </lineage>
</organism>
<evidence type="ECO:0000259" key="7">
    <source>
        <dbReference type="Pfam" id="PF03717"/>
    </source>
</evidence>
<dbReference type="InterPro" id="IPR012338">
    <property type="entry name" value="Beta-lactam/transpept-like"/>
</dbReference>